<dbReference type="PANTHER" id="PTHR13887:SF41">
    <property type="entry name" value="THIOREDOXIN SUPERFAMILY PROTEIN"/>
    <property type="match status" value="1"/>
</dbReference>
<name>A0A917S2X9_9ACTN</name>
<keyword evidence="3" id="KW-1185">Reference proteome</keyword>
<dbReference type="CDD" id="cd03024">
    <property type="entry name" value="DsbA_FrnE"/>
    <property type="match status" value="1"/>
</dbReference>
<feature type="domain" description="DSBA-like thioredoxin" evidence="1">
    <location>
        <begin position="19"/>
        <end position="219"/>
    </location>
</feature>
<dbReference type="AlphaFoldDB" id="A0A917S2X9"/>
<protein>
    <submittedName>
        <fullName evidence="2">DSBA oxidoreductase</fullName>
    </submittedName>
</protein>
<organism evidence="2 3">
    <name type="scientific">Microlunatus endophyticus</name>
    <dbReference type="NCBI Taxonomy" id="1716077"/>
    <lineage>
        <taxon>Bacteria</taxon>
        <taxon>Bacillati</taxon>
        <taxon>Actinomycetota</taxon>
        <taxon>Actinomycetes</taxon>
        <taxon>Propionibacteriales</taxon>
        <taxon>Propionibacteriaceae</taxon>
        <taxon>Microlunatus</taxon>
    </lineage>
</organism>
<dbReference type="InterPro" id="IPR036249">
    <property type="entry name" value="Thioredoxin-like_sf"/>
</dbReference>
<dbReference type="EMBL" id="BMMZ01000002">
    <property type="protein sequence ID" value="GGL53752.1"/>
    <property type="molecule type" value="Genomic_DNA"/>
</dbReference>
<dbReference type="SUPFAM" id="SSF52833">
    <property type="entry name" value="Thioredoxin-like"/>
    <property type="match status" value="1"/>
</dbReference>
<evidence type="ECO:0000259" key="1">
    <source>
        <dbReference type="Pfam" id="PF01323"/>
    </source>
</evidence>
<reference evidence="2" key="1">
    <citation type="journal article" date="2014" name="Int. J. Syst. Evol. Microbiol.">
        <title>Complete genome sequence of Corynebacterium casei LMG S-19264T (=DSM 44701T), isolated from a smear-ripened cheese.</title>
        <authorList>
            <consortium name="US DOE Joint Genome Institute (JGI-PGF)"/>
            <person name="Walter F."/>
            <person name="Albersmeier A."/>
            <person name="Kalinowski J."/>
            <person name="Ruckert C."/>
        </authorList>
    </citation>
    <scope>NUCLEOTIDE SEQUENCE</scope>
    <source>
        <strain evidence="2">CGMCC 4.7306</strain>
    </source>
</reference>
<dbReference type="InterPro" id="IPR001853">
    <property type="entry name" value="DSBA-like_thioredoxin_dom"/>
</dbReference>
<dbReference type="Proteomes" id="UP000613840">
    <property type="component" value="Unassembled WGS sequence"/>
</dbReference>
<dbReference type="Gene3D" id="3.40.30.10">
    <property type="entry name" value="Glutaredoxin"/>
    <property type="match status" value="1"/>
</dbReference>
<proteinExistence type="predicted"/>
<dbReference type="GO" id="GO:0016491">
    <property type="term" value="F:oxidoreductase activity"/>
    <property type="evidence" value="ECO:0007669"/>
    <property type="project" value="InterPro"/>
</dbReference>
<dbReference type="Pfam" id="PF01323">
    <property type="entry name" value="DSBA"/>
    <property type="match status" value="1"/>
</dbReference>
<gene>
    <name evidence="2" type="ORF">GCM10011575_10240</name>
</gene>
<evidence type="ECO:0000313" key="2">
    <source>
        <dbReference type="EMBL" id="GGL53752.1"/>
    </source>
</evidence>
<comment type="caution">
    <text evidence="2">The sequence shown here is derived from an EMBL/GenBank/DDBJ whole genome shotgun (WGS) entry which is preliminary data.</text>
</comment>
<evidence type="ECO:0000313" key="3">
    <source>
        <dbReference type="Proteomes" id="UP000613840"/>
    </source>
</evidence>
<sequence>MPLMSERELFAQVPGRLGIDIWSDVVCPFCYLGDTILDQALGRFPHADSIDIAYHSFLLMPDLSDTPVDLAELLSSRHGMSRDQAVAMNDSLAARGRELGLDYRFDLAQAVSTRSAHQLSHFAAQHGKQHAMVRRLFRAYFTEGLNVADHGVLAGLAAEVGLDPSAAQSALASEAYAAEVDTDIQYAGQLGITGVPFFVFGGKYAISGAQPVEAFVQTLDTAWAEIVEGAVPDPAR</sequence>
<accession>A0A917S2X9</accession>
<dbReference type="PANTHER" id="PTHR13887">
    <property type="entry name" value="GLUTATHIONE S-TRANSFERASE KAPPA"/>
    <property type="match status" value="1"/>
</dbReference>
<reference evidence="2" key="2">
    <citation type="submission" date="2020-09" db="EMBL/GenBank/DDBJ databases">
        <authorList>
            <person name="Sun Q."/>
            <person name="Zhou Y."/>
        </authorList>
    </citation>
    <scope>NUCLEOTIDE SEQUENCE</scope>
    <source>
        <strain evidence="2">CGMCC 4.7306</strain>
    </source>
</reference>